<dbReference type="Pfam" id="PF00550">
    <property type="entry name" value="PP-binding"/>
    <property type="match status" value="1"/>
</dbReference>
<feature type="domain" description="Carrier" evidence="1">
    <location>
        <begin position="3"/>
        <end position="81"/>
    </location>
</feature>
<dbReference type="Gene3D" id="1.10.1200.10">
    <property type="entry name" value="ACP-like"/>
    <property type="match status" value="1"/>
</dbReference>
<dbReference type="InterPro" id="IPR009081">
    <property type="entry name" value="PP-bd_ACP"/>
</dbReference>
<proteinExistence type="predicted"/>
<accession>A0A1S2PTG0</accession>
<dbReference type="OrthoDB" id="2665189at2"/>
<comment type="caution">
    <text evidence="2">The sequence shown here is derived from an EMBL/GenBank/DDBJ whole genome shotgun (WGS) entry which is preliminary data.</text>
</comment>
<dbReference type="EMBL" id="MLYO01000060">
    <property type="protein sequence ID" value="OIJ96836.1"/>
    <property type="molecule type" value="Genomic_DNA"/>
</dbReference>
<evidence type="ECO:0000313" key="2">
    <source>
        <dbReference type="EMBL" id="OIJ96836.1"/>
    </source>
</evidence>
<dbReference type="Proteomes" id="UP000179642">
    <property type="component" value="Unassembled WGS sequence"/>
</dbReference>
<dbReference type="PROSITE" id="PS50075">
    <property type="entry name" value="CARRIER"/>
    <property type="match status" value="1"/>
</dbReference>
<gene>
    <name evidence="2" type="ORF">BIV23_31955</name>
</gene>
<keyword evidence="3" id="KW-1185">Reference proteome</keyword>
<dbReference type="InterPro" id="IPR036736">
    <property type="entry name" value="ACP-like_sf"/>
</dbReference>
<reference evidence="2 3" key="1">
    <citation type="submission" date="2016-10" db="EMBL/GenBank/DDBJ databases">
        <title>Genome sequence of Streptomyces sp. MUSC 1.</title>
        <authorList>
            <person name="Lee L.-H."/>
            <person name="Ser H.-L."/>
            <person name="Law J.W.-F."/>
        </authorList>
    </citation>
    <scope>NUCLEOTIDE SEQUENCE [LARGE SCALE GENOMIC DNA]</scope>
    <source>
        <strain evidence="2 3">MUSC 1</strain>
    </source>
</reference>
<dbReference type="RefSeq" id="WP_071384471.1">
    <property type="nucleotide sequence ID" value="NZ_MLYO01000060.1"/>
</dbReference>
<protein>
    <recommendedName>
        <fullName evidence="1">Carrier domain-containing protein</fullName>
    </recommendedName>
</protein>
<sequence>MSNRWDTAYEDVLKEALPRLAEKGEVGADTSLKAVGLDSLAMVELLIRVESEYGIGIPDEDLVPGVFDTPGTLWTLIERCRDEQTAA</sequence>
<evidence type="ECO:0000313" key="3">
    <source>
        <dbReference type="Proteomes" id="UP000179642"/>
    </source>
</evidence>
<dbReference type="SUPFAM" id="SSF47336">
    <property type="entry name" value="ACP-like"/>
    <property type="match status" value="1"/>
</dbReference>
<name>A0A1S2PTG0_9ACTN</name>
<organism evidence="2 3">
    <name type="scientific">Streptomyces monashensis</name>
    <dbReference type="NCBI Taxonomy" id="1678012"/>
    <lineage>
        <taxon>Bacteria</taxon>
        <taxon>Bacillati</taxon>
        <taxon>Actinomycetota</taxon>
        <taxon>Actinomycetes</taxon>
        <taxon>Kitasatosporales</taxon>
        <taxon>Streptomycetaceae</taxon>
        <taxon>Streptomyces</taxon>
    </lineage>
</organism>
<evidence type="ECO:0000259" key="1">
    <source>
        <dbReference type="PROSITE" id="PS50075"/>
    </source>
</evidence>
<dbReference type="AlphaFoldDB" id="A0A1S2PTG0"/>